<protein>
    <submittedName>
        <fullName evidence="1">Uncharacterized protein</fullName>
    </submittedName>
</protein>
<proteinExistence type="predicted"/>
<dbReference type="AlphaFoldDB" id="A0A8C8RAI0"/>
<sequence>VHDHQQGGAGDEDELQGPEADVGNWEEVVKADIGASGLACVAVKVFVIIAPHPLGCHHIDQHPEDEDQGEPDAPEGCGVLVHPAQEPFKYRPVHGPRFLLSALGGGEIKTNQLIFIKLTTLQVIAGARPQDCKLLGSSSKHCTLSELGLQPRSRGGYWLLGALGEGPLQGPL</sequence>
<keyword evidence="2" id="KW-1185">Reference proteome</keyword>
<reference evidence="1" key="1">
    <citation type="submission" date="2025-08" db="UniProtKB">
        <authorList>
            <consortium name="Ensembl"/>
        </authorList>
    </citation>
    <scope>IDENTIFICATION</scope>
</reference>
<reference evidence="1" key="2">
    <citation type="submission" date="2025-09" db="UniProtKB">
        <authorList>
            <consortium name="Ensembl"/>
        </authorList>
    </citation>
    <scope>IDENTIFICATION</scope>
</reference>
<evidence type="ECO:0000313" key="2">
    <source>
        <dbReference type="Proteomes" id="UP000694393"/>
    </source>
</evidence>
<accession>A0A8C8RAI0</accession>
<organism evidence="1 2">
    <name type="scientific">Pelusios castaneus</name>
    <name type="common">West African mud turtle</name>
    <dbReference type="NCBI Taxonomy" id="367368"/>
    <lineage>
        <taxon>Eukaryota</taxon>
        <taxon>Metazoa</taxon>
        <taxon>Chordata</taxon>
        <taxon>Craniata</taxon>
        <taxon>Vertebrata</taxon>
        <taxon>Euteleostomi</taxon>
        <taxon>Archelosauria</taxon>
        <taxon>Testudinata</taxon>
        <taxon>Testudines</taxon>
        <taxon>Pleurodira</taxon>
        <taxon>Pelomedusidae</taxon>
        <taxon>Pelusios</taxon>
    </lineage>
</organism>
<name>A0A8C8RAI0_9SAUR</name>
<dbReference type="Ensembl" id="ENSPCET00000002771.1">
    <property type="protein sequence ID" value="ENSPCEP00000002680.1"/>
    <property type="gene ID" value="ENSPCEG00000002164.1"/>
</dbReference>
<evidence type="ECO:0000313" key="1">
    <source>
        <dbReference type="Ensembl" id="ENSPCEP00000002680.1"/>
    </source>
</evidence>
<dbReference type="Proteomes" id="UP000694393">
    <property type="component" value="Unplaced"/>
</dbReference>